<accession>A0A4Z0BUT4</accession>
<dbReference type="Proteomes" id="UP000298180">
    <property type="component" value="Unassembled WGS sequence"/>
</dbReference>
<feature type="transmembrane region" description="Helical" evidence="1">
    <location>
        <begin position="95"/>
        <end position="114"/>
    </location>
</feature>
<dbReference type="OrthoDB" id="5187092at2"/>
<reference evidence="2 3" key="1">
    <citation type="submission" date="2019-03" db="EMBL/GenBank/DDBJ databases">
        <title>Ramlibacter henchirensis DSM 14656, whole genome shotgun sequence.</title>
        <authorList>
            <person name="Zhang X."/>
            <person name="Feng G."/>
            <person name="Zhu H."/>
        </authorList>
    </citation>
    <scope>NUCLEOTIDE SEQUENCE [LARGE SCALE GENOMIC DNA]</scope>
    <source>
        <strain evidence="2 3">DSM 14656</strain>
    </source>
</reference>
<feature type="transmembrane region" description="Helical" evidence="1">
    <location>
        <begin position="221"/>
        <end position="242"/>
    </location>
</feature>
<dbReference type="AlphaFoldDB" id="A0A4Z0BUT4"/>
<sequence length="243" mass="26834">MSYPEEGARLNEWFVPSFGPLRFRVAIGLLFLPYTGMVLAFTVIGSMLANTVHWDRVAAIVVIYFLGLGVAAHALDAVGSRGTKPWGSVFSRRQLWLVAAGSLVLAYAIGTFYMLRDAPMLWWIAVAEGFFLLAYNLEWYRGRFHTDGWFALSWGGLPVLAGYVLQTNTLSWAAILGASAAALLALVEVKSSRPYKDLKRRTGIEPLSETERLCEQQFESILKVVSLGVILLGAGLATWRWAG</sequence>
<keyword evidence="3" id="KW-1185">Reference proteome</keyword>
<keyword evidence="1" id="KW-0812">Transmembrane</keyword>
<dbReference type="EMBL" id="SMLM01000002">
    <property type="protein sequence ID" value="TFZ03087.1"/>
    <property type="molecule type" value="Genomic_DNA"/>
</dbReference>
<organism evidence="2 3">
    <name type="scientific">Ramlibacter henchirensis</name>
    <dbReference type="NCBI Taxonomy" id="204072"/>
    <lineage>
        <taxon>Bacteria</taxon>
        <taxon>Pseudomonadati</taxon>
        <taxon>Pseudomonadota</taxon>
        <taxon>Betaproteobacteria</taxon>
        <taxon>Burkholderiales</taxon>
        <taxon>Comamonadaceae</taxon>
        <taxon>Ramlibacter</taxon>
    </lineage>
</organism>
<evidence type="ECO:0000313" key="3">
    <source>
        <dbReference type="Proteomes" id="UP000298180"/>
    </source>
</evidence>
<evidence type="ECO:0000313" key="2">
    <source>
        <dbReference type="EMBL" id="TFZ03087.1"/>
    </source>
</evidence>
<feature type="transmembrane region" description="Helical" evidence="1">
    <location>
        <begin position="21"/>
        <end position="45"/>
    </location>
</feature>
<evidence type="ECO:0008006" key="4">
    <source>
        <dbReference type="Google" id="ProtNLM"/>
    </source>
</evidence>
<dbReference type="RefSeq" id="WP_135264610.1">
    <property type="nucleotide sequence ID" value="NZ_SMLM01000002.1"/>
</dbReference>
<feature type="transmembrane region" description="Helical" evidence="1">
    <location>
        <begin position="149"/>
        <end position="165"/>
    </location>
</feature>
<evidence type="ECO:0000256" key="1">
    <source>
        <dbReference type="SAM" id="Phobius"/>
    </source>
</evidence>
<gene>
    <name evidence="2" type="ORF">EZ313_17905</name>
</gene>
<protein>
    <recommendedName>
        <fullName evidence="4">Prenyltransferase</fullName>
    </recommendedName>
</protein>
<name>A0A4Z0BUT4_9BURK</name>
<feature type="transmembrane region" description="Helical" evidence="1">
    <location>
        <begin position="171"/>
        <end position="189"/>
    </location>
</feature>
<comment type="caution">
    <text evidence="2">The sequence shown here is derived from an EMBL/GenBank/DDBJ whole genome shotgun (WGS) entry which is preliminary data.</text>
</comment>
<feature type="transmembrane region" description="Helical" evidence="1">
    <location>
        <begin position="57"/>
        <end position="75"/>
    </location>
</feature>
<keyword evidence="1" id="KW-0472">Membrane</keyword>
<proteinExistence type="predicted"/>
<keyword evidence="1" id="KW-1133">Transmembrane helix</keyword>
<feature type="transmembrane region" description="Helical" evidence="1">
    <location>
        <begin position="120"/>
        <end position="137"/>
    </location>
</feature>